<feature type="region of interest" description="Disordered" evidence="2">
    <location>
        <begin position="382"/>
        <end position="402"/>
    </location>
</feature>
<dbReference type="PRINTS" id="PR00469">
    <property type="entry name" value="PNDRDTASEII"/>
</dbReference>
<evidence type="ECO:0000256" key="2">
    <source>
        <dbReference type="SAM" id="MobiDB-lite"/>
    </source>
</evidence>
<organism evidence="3 4">
    <name type="scientific">Pseudarthrobacter defluvii</name>
    <dbReference type="NCBI Taxonomy" id="410837"/>
    <lineage>
        <taxon>Bacteria</taxon>
        <taxon>Bacillati</taxon>
        <taxon>Actinomycetota</taxon>
        <taxon>Actinomycetes</taxon>
        <taxon>Micrococcales</taxon>
        <taxon>Micrococcaceae</taxon>
        <taxon>Pseudarthrobacter</taxon>
    </lineage>
</organism>
<comment type="caution">
    <text evidence="3">The sequence shown here is derived from an EMBL/GenBank/DDBJ whole genome shotgun (WGS) entry which is preliminary data.</text>
</comment>
<dbReference type="PRINTS" id="PR00368">
    <property type="entry name" value="FADPNR"/>
</dbReference>
<evidence type="ECO:0000313" key="4">
    <source>
        <dbReference type="Proteomes" id="UP001226389"/>
    </source>
</evidence>
<keyword evidence="4" id="KW-1185">Reference proteome</keyword>
<dbReference type="Pfam" id="PF13738">
    <property type="entry name" value="Pyr_redox_3"/>
    <property type="match status" value="1"/>
</dbReference>
<dbReference type="RefSeq" id="WP_307492443.1">
    <property type="nucleotide sequence ID" value="NZ_JAUSSY010000014.1"/>
</dbReference>
<dbReference type="InterPro" id="IPR050982">
    <property type="entry name" value="Auxin_biosynth/cation_transpt"/>
</dbReference>
<reference evidence="3 4" key="1">
    <citation type="submission" date="2023-07" db="EMBL/GenBank/DDBJ databases">
        <title>Sorghum-associated microbial communities from plants grown in Nebraska, USA.</title>
        <authorList>
            <person name="Schachtman D."/>
        </authorList>
    </citation>
    <scope>NUCLEOTIDE SEQUENCE [LARGE SCALE GENOMIC DNA]</scope>
    <source>
        <strain evidence="3 4">DS994</strain>
    </source>
</reference>
<dbReference type="PANTHER" id="PTHR43539:SF78">
    <property type="entry name" value="FLAVIN-CONTAINING MONOOXYGENASE"/>
    <property type="match status" value="1"/>
</dbReference>
<keyword evidence="1" id="KW-0560">Oxidoreductase</keyword>
<dbReference type="PANTHER" id="PTHR43539">
    <property type="entry name" value="FLAVIN-BINDING MONOOXYGENASE-LIKE PROTEIN (AFU_ORTHOLOGUE AFUA_4G09220)"/>
    <property type="match status" value="1"/>
</dbReference>
<protein>
    <submittedName>
        <fullName evidence="3">Flavoprotein involved in K+ transport</fullName>
    </submittedName>
</protein>
<evidence type="ECO:0000313" key="3">
    <source>
        <dbReference type="EMBL" id="MDQ0120364.1"/>
    </source>
</evidence>
<sequence>MNCSRKPRTATHGVNAAELGTEGQGIMSEHFDTVVIGGGQAGLAMGHHLSCAKRSFVILDENPRTGDSWRTRWDSLRLFTPARYDALPGSRYPAPPWSYPSREEFAEYLSSYAEKFGLPVRNNVRVNRLSHNGNSFTIEAGGLYLEADNVVVAPGWDRTPKVPAFARQLTPDIKQLTAGSYKNPKDLAPGPVLVVGAGNSGADIALELAAGRTTYLSGRHPGEIPWPIDAVAARPLTLAVFFAFSHVLNLNTPAGRKARPQILAHSGPLVRVKDRDLVRAGVERVPRTEGVRDGRPLLADGRTLDIANVIWCTGFRPDLAWIDLPVFGPDGEPDHARGVAKAQAGLYFLGATFQQSLASSMVHGVGRDAAFIARCIAAKAPRGSGTTQLPGDVRPEGSAAPQ</sequence>
<dbReference type="SUPFAM" id="SSF51905">
    <property type="entry name" value="FAD/NAD(P)-binding domain"/>
    <property type="match status" value="2"/>
</dbReference>
<dbReference type="Gene3D" id="3.50.50.60">
    <property type="entry name" value="FAD/NAD(P)-binding domain"/>
    <property type="match status" value="1"/>
</dbReference>
<gene>
    <name evidence="3" type="ORF">J2T22_003565</name>
</gene>
<evidence type="ECO:0000256" key="1">
    <source>
        <dbReference type="ARBA" id="ARBA00023002"/>
    </source>
</evidence>
<dbReference type="Proteomes" id="UP001226389">
    <property type="component" value="Unassembled WGS sequence"/>
</dbReference>
<dbReference type="EMBL" id="JAUSSY010000014">
    <property type="protein sequence ID" value="MDQ0120364.1"/>
    <property type="molecule type" value="Genomic_DNA"/>
</dbReference>
<dbReference type="InterPro" id="IPR036188">
    <property type="entry name" value="FAD/NAD-bd_sf"/>
</dbReference>
<accession>A0ABT9UL48</accession>
<name>A0ABT9UL48_9MICC</name>
<proteinExistence type="predicted"/>